<evidence type="ECO:0000313" key="1">
    <source>
        <dbReference type="EMBL" id="KAL1500491.1"/>
    </source>
</evidence>
<accession>A0AB34IMS9</accession>
<organism evidence="1 2">
    <name type="scientific">Prymnesium parvum</name>
    <name type="common">Toxic golden alga</name>
    <dbReference type="NCBI Taxonomy" id="97485"/>
    <lineage>
        <taxon>Eukaryota</taxon>
        <taxon>Haptista</taxon>
        <taxon>Haptophyta</taxon>
        <taxon>Prymnesiophyceae</taxon>
        <taxon>Prymnesiales</taxon>
        <taxon>Prymnesiaceae</taxon>
        <taxon>Prymnesium</taxon>
    </lineage>
</organism>
<dbReference type="EMBL" id="JBGBPQ010000023">
    <property type="protein sequence ID" value="KAL1500491.1"/>
    <property type="molecule type" value="Genomic_DNA"/>
</dbReference>
<evidence type="ECO:0000313" key="2">
    <source>
        <dbReference type="Proteomes" id="UP001515480"/>
    </source>
</evidence>
<proteinExistence type="predicted"/>
<reference evidence="1 2" key="1">
    <citation type="journal article" date="2024" name="Science">
        <title>Giant polyketide synthase enzymes in the biosynthesis of giant marine polyether toxins.</title>
        <authorList>
            <person name="Fallon T.R."/>
            <person name="Shende V.V."/>
            <person name="Wierzbicki I.H."/>
            <person name="Pendleton A.L."/>
            <person name="Watervoot N.F."/>
            <person name="Auber R.P."/>
            <person name="Gonzalez D.J."/>
            <person name="Wisecaver J.H."/>
            <person name="Moore B.S."/>
        </authorList>
    </citation>
    <scope>NUCLEOTIDE SEQUENCE [LARGE SCALE GENOMIC DNA]</scope>
    <source>
        <strain evidence="1 2">12B1</strain>
    </source>
</reference>
<dbReference type="AlphaFoldDB" id="A0AB34IMS9"/>
<gene>
    <name evidence="1" type="ORF">AB1Y20_013148</name>
</gene>
<protein>
    <submittedName>
        <fullName evidence="1">Uncharacterized protein</fullName>
    </submittedName>
</protein>
<dbReference type="Proteomes" id="UP001515480">
    <property type="component" value="Unassembled WGS sequence"/>
</dbReference>
<keyword evidence="2" id="KW-1185">Reference proteome</keyword>
<comment type="caution">
    <text evidence="1">The sequence shown here is derived from an EMBL/GenBank/DDBJ whole genome shotgun (WGS) entry which is preliminary data.</text>
</comment>
<sequence>MGGLSVEAKRKQVEQALEYAFDSAITEHPNDVMAFVISKLREWESEKERLKVNGTPLVRLLLVPGPNGTSKVQILSLPIPGLEQDDPSESC</sequence>
<name>A0AB34IMS9_PRYPA</name>